<comment type="catalytic activity">
    <reaction evidence="1 9 11">
        <text>Hydrolyzes single-stranded DNA or mismatched double-stranded DNA and polynucleotides, releasing free uracil.</text>
        <dbReference type="EC" id="3.2.2.27"/>
    </reaction>
</comment>
<evidence type="ECO:0000256" key="10">
    <source>
        <dbReference type="PROSITE-ProRule" id="PRU10072"/>
    </source>
</evidence>
<evidence type="ECO:0000256" key="7">
    <source>
        <dbReference type="ARBA" id="ARBA00022801"/>
    </source>
</evidence>
<evidence type="ECO:0000256" key="8">
    <source>
        <dbReference type="ARBA" id="ARBA00023204"/>
    </source>
</evidence>
<comment type="similarity">
    <text evidence="3 9 11">Belongs to the uracil-DNA glycosylase (UDG) superfamily. UNG family.</text>
</comment>
<dbReference type="PANTHER" id="PTHR11264:SF0">
    <property type="entry name" value="URACIL-DNA GLYCOSYLASE"/>
    <property type="match status" value="1"/>
</dbReference>
<evidence type="ECO:0000256" key="4">
    <source>
        <dbReference type="ARBA" id="ARBA00012030"/>
    </source>
</evidence>
<comment type="caution">
    <text evidence="13">The sequence shown here is derived from an EMBL/GenBank/DDBJ whole genome shotgun (WGS) entry which is preliminary data.</text>
</comment>
<keyword evidence="13" id="KW-0326">Glycosidase</keyword>
<evidence type="ECO:0000256" key="11">
    <source>
        <dbReference type="RuleBase" id="RU003780"/>
    </source>
</evidence>
<dbReference type="EMBL" id="JBHTBN010000002">
    <property type="protein sequence ID" value="MFC7357158.1"/>
    <property type="molecule type" value="Genomic_DNA"/>
</dbReference>
<evidence type="ECO:0000313" key="13">
    <source>
        <dbReference type="EMBL" id="MFC7357158.1"/>
    </source>
</evidence>
<accession>A0ABW2MTD3</accession>
<dbReference type="InterPro" id="IPR002043">
    <property type="entry name" value="UDG_fam1"/>
</dbReference>
<evidence type="ECO:0000256" key="5">
    <source>
        <dbReference type="ARBA" id="ARBA00018429"/>
    </source>
</evidence>
<dbReference type="InterPro" id="IPR018085">
    <property type="entry name" value="Ura-DNA_Glyclase_AS"/>
</dbReference>
<dbReference type="NCBIfam" id="NF003588">
    <property type="entry name" value="PRK05254.1-1"/>
    <property type="match status" value="1"/>
</dbReference>
<evidence type="ECO:0000256" key="1">
    <source>
        <dbReference type="ARBA" id="ARBA00001400"/>
    </source>
</evidence>
<dbReference type="Gene3D" id="3.40.470.10">
    <property type="entry name" value="Uracil-DNA glycosylase-like domain"/>
    <property type="match status" value="1"/>
</dbReference>
<comment type="subcellular location">
    <subcellularLocation>
        <location evidence="9">Cytoplasm</location>
    </subcellularLocation>
</comment>
<dbReference type="PANTHER" id="PTHR11264">
    <property type="entry name" value="URACIL-DNA GLYCOSYLASE"/>
    <property type="match status" value="1"/>
</dbReference>
<dbReference type="InterPro" id="IPR005122">
    <property type="entry name" value="Uracil-DNA_glycosylase-like"/>
</dbReference>
<evidence type="ECO:0000313" key="14">
    <source>
        <dbReference type="Proteomes" id="UP001596415"/>
    </source>
</evidence>
<reference evidence="14" key="1">
    <citation type="journal article" date="2019" name="Int. J. Syst. Evol. Microbiol.">
        <title>The Global Catalogue of Microorganisms (GCM) 10K type strain sequencing project: providing services to taxonomists for standard genome sequencing and annotation.</title>
        <authorList>
            <consortium name="The Broad Institute Genomics Platform"/>
            <consortium name="The Broad Institute Genome Sequencing Center for Infectious Disease"/>
            <person name="Wu L."/>
            <person name="Ma J."/>
        </authorList>
    </citation>
    <scope>NUCLEOTIDE SEQUENCE [LARGE SCALE GENOMIC DNA]</scope>
    <source>
        <strain evidence="14">CGMCC 1.16306</strain>
    </source>
</reference>
<dbReference type="RefSeq" id="WP_380217006.1">
    <property type="nucleotide sequence ID" value="NZ_JBHTBN010000002.1"/>
</dbReference>
<dbReference type="SMART" id="SM00987">
    <property type="entry name" value="UreE_C"/>
    <property type="match status" value="1"/>
</dbReference>
<dbReference type="NCBIfam" id="NF003589">
    <property type="entry name" value="PRK05254.1-2"/>
    <property type="match status" value="1"/>
</dbReference>
<dbReference type="NCBIfam" id="NF003592">
    <property type="entry name" value="PRK05254.1-5"/>
    <property type="match status" value="1"/>
</dbReference>
<keyword evidence="6 9" id="KW-0227">DNA damage</keyword>
<proteinExistence type="inferred from homology"/>
<keyword evidence="8 9" id="KW-0234">DNA repair</keyword>
<dbReference type="NCBIfam" id="TIGR00628">
    <property type="entry name" value="ung"/>
    <property type="match status" value="1"/>
</dbReference>
<evidence type="ECO:0000256" key="3">
    <source>
        <dbReference type="ARBA" id="ARBA00008184"/>
    </source>
</evidence>
<dbReference type="SMART" id="SM00986">
    <property type="entry name" value="UDG"/>
    <property type="match status" value="1"/>
</dbReference>
<dbReference type="InterPro" id="IPR036895">
    <property type="entry name" value="Uracil-DNA_glycosylase-like_sf"/>
</dbReference>
<dbReference type="Proteomes" id="UP001596415">
    <property type="component" value="Unassembled WGS sequence"/>
</dbReference>
<keyword evidence="9" id="KW-0963">Cytoplasm</keyword>
<keyword evidence="14" id="KW-1185">Reference proteome</keyword>
<evidence type="ECO:0000256" key="2">
    <source>
        <dbReference type="ARBA" id="ARBA00002631"/>
    </source>
</evidence>
<dbReference type="PROSITE" id="PS00130">
    <property type="entry name" value="U_DNA_GLYCOSYLASE"/>
    <property type="match status" value="1"/>
</dbReference>
<evidence type="ECO:0000256" key="6">
    <source>
        <dbReference type="ARBA" id="ARBA00022763"/>
    </source>
</evidence>
<feature type="active site" description="Proton acceptor" evidence="9 10">
    <location>
        <position position="65"/>
    </location>
</feature>
<sequence length="221" mass="24966">MDVKIEASWKDELQSEFHKEYFTNLIQFVKNEYISHRCYPPGSEIFSAFDHTPFDKVKVVLLGQDPYHGPGQANGLCFSVKDGVPFPPSLQNIFREIESDINRDIPKSGNLDRWAAQGVLLLNATLTVRAHQAGSHQRKGWEQFTDAVISKLSEKRAGIVFLLWGGYAKKKGAKIDTSKHHVLESGHPSPLSANRGYWFNNKHFSKTNELLTAMGKAPIDW</sequence>
<keyword evidence="7 9" id="KW-0378">Hydrolase</keyword>
<dbReference type="GO" id="GO:0004844">
    <property type="term" value="F:uracil DNA N-glycosylase activity"/>
    <property type="evidence" value="ECO:0007669"/>
    <property type="project" value="UniProtKB-EC"/>
</dbReference>
<dbReference type="NCBIfam" id="NF003591">
    <property type="entry name" value="PRK05254.1-4"/>
    <property type="match status" value="1"/>
</dbReference>
<protein>
    <recommendedName>
        <fullName evidence="5 9">Uracil-DNA glycosylase</fullName>
        <shortName evidence="9">UDG</shortName>
        <ecNumber evidence="4 9">3.2.2.27</ecNumber>
    </recommendedName>
</protein>
<feature type="domain" description="Uracil-DNA glycosylase-like" evidence="12">
    <location>
        <begin position="50"/>
        <end position="211"/>
    </location>
</feature>
<dbReference type="HAMAP" id="MF_00148">
    <property type="entry name" value="UDG"/>
    <property type="match status" value="1"/>
</dbReference>
<dbReference type="EC" id="3.2.2.27" evidence="4 9"/>
<organism evidence="13 14">
    <name type="scientific">Jejudonia soesokkakensis</name>
    <dbReference type="NCBI Taxonomy" id="1323432"/>
    <lineage>
        <taxon>Bacteria</taxon>
        <taxon>Pseudomonadati</taxon>
        <taxon>Bacteroidota</taxon>
        <taxon>Flavobacteriia</taxon>
        <taxon>Flavobacteriales</taxon>
        <taxon>Flavobacteriaceae</taxon>
        <taxon>Jejudonia</taxon>
    </lineage>
</organism>
<evidence type="ECO:0000259" key="12">
    <source>
        <dbReference type="SMART" id="SM00986"/>
    </source>
</evidence>
<dbReference type="Pfam" id="PF03167">
    <property type="entry name" value="UDG"/>
    <property type="match status" value="1"/>
</dbReference>
<evidence type="ECO:0000256" key="9">
    <source>
        <dbReference type="HAMAP-Rule" id="MF_00148"/>
    </source>
</evidence>
<gene>
    <name evidence="9 13" type="primary">ung</name>
    <name evidence="13" type="ORF">ACFQO1_05640</name>
</gene>
<dbReference type="CDD" id="cd10027">
    <property type="entry name" value="UDG-F1-like"/>
    <property type="match status" value="1"/>
</dbReference>
<dbReference type="SUPFAM" id="SSF52141">
    <property type="entry name" value="Uracil-DNA glycosylase-like"/>
    <property type="match status" value="1"/>
</dbReference>
<comment type="function">
    <text evidence="2 9 11">Excises uracil residues from the DNA which can arise as a result of misincorporation of dUMP residues by DNA polymerase or due to deamination of cytosine.</text>
</comment>
<name>A0ABW2MTD3_9FLAO</name>